<dbReference type="EMBL" id="KB445551">
    <property type="protein sequence ID" value="EMC99859.1"/>
    <property type="molecule type" value="Genomic_DNA"/>
</dbReference>
<feature type="compositionally biased region" description="Low complexity" evidence="8">
    <location>
        <begin position="324"/>
        <end position="341"/>
    </location>
</feature>
<organism evidence="9 10">
    <name type="scientific">Baudoinia panamericana (strain UAMH 10762)</name>
    <name type="common">Angels' share fungus</name>
    <name type="synonym">Baudoinia compniacensis (strain UAMH 10762)</name>
    <dbReference type="NCBI Taxonomy" id="717646"/>
    <lineage>
        <taxon>Eukaryota</taxon>
        <taxon>Fungi</taxon>
        <taxon>Dikarya</taxon>
        <taxon>Ascomycota</taxon>
        <taxon>Pezizomycotina</taxon>
        <taxon>Dothideomycetes</taxon>
        <taxon>Dothideomycetidae</taxon>
        <taxon>Mycosphaerellales</taxon>
        <taxon>Teratosphaeriaceae</taxon>
        <taxon>Baudoinia</taxon>
    </lineage>
</organism>
<evidence type="ECO:0000313" key="10">
    <source>
        <dbReference type="Proteomes" id="UP000011761"/>
    </source>
</evidence>
<dbReference type="KEGG" id="bcom:BAUCODRAFT_145212"/>
<feature type="region of interest" description="Disordered" evidence="8">
    <location>
        <begin position="159"/>
        <end position="225"/>
    </location>
</feature>
<keyword evidence="10" id="KW-1185">Reference proteome</keyword>
<dbReference type="HOGENOM" id="CLU_005957_1_0_1"/>
<evidence type="ECO:0000256" key="1">
    <source>
        <dbReference type="ARBA" id="ARBA00004123"/>
    </source>
</evidence>
<dbReference type="GO" id="GO:0006260">
    <property type="term" value="P:DNA replication"/>
    <property type="evidence" value="ECO:0007669"/>
    <property type="project" value="InterPro"/>
</dbReference>
<evidence type="ECO:0000256" key="7">
    <source>
        <dbReference type="ARBA" id="ARBA00029496"/>
    </source>
</evidence>
<dbReference type="Pfam" id="PF09494">
    <property type="entry name" value="Slx4"/>
    <property type="match status" value="1"/>
</dbReference>
<comment type="similarity">
    <text evidence="2">Belongs to the SLX4 family.</text>
</comment>
<name>M2NK97_BAUPA</name>
<reference evidence="9 10" key="1">
    <citation type="journal article" date="2012" name="PLoS Pathog.">
        <title>Diverse lifestyles and strategies of plant pathogenesis encoded in the genomes of eighteen Dothideomycetes fungi.</title>
        <authorList>
            <person name="Ohm R.A."/>
            <person name="Feau N."/>
            <person name="Henrissat B."/>
            <person name="Schoch C.L."/>
            <person name="Horwitz B.A."/>
            <person name="Barry K.W."/>
            <person name="Condon B.J."/>
            <person name="Copeland A.C."/>
            <person name="Dhillon B."/>
            <person name="Glaser F."/>
            <person name="Hesse C.N."/>
            <person name="Kosti I."/>
            <person name="LaButti K."/>
            <person name="Lindquist E.A."/>
            <person name="Lucas S."/>
            <person name="Salamov A.A."/>
            <person name="Bradshaw R.E."/>
            <person name="Ciuffetti L."/>
            <person name="Hamelin R.C."/>
            <person name="Kema G.H.J."/>
            <person name="Lawrence C."/>
            <person name="Scott J.A."/>
            <person name="Spatafora J.W."/>
            <person name="Turgeon B.G."/>
            <person name="de Wit P.J.G.M."/>
            <person name="Zhong S."/>
            <person name="Goodwin S.B."/>
            <person name="Grigoriev I.V."/>
        </authorList>
    </citation>
    <scope>NUCLEOTIDE SEQUENCE [LARGE SCALE GENOMIC DNA]</scope>
    <source>
        <strain evidence="9 10">UAMH 10762</strain>
    </source>
</reference>
<dbReference type="OrthoDB" id="5349119at2759"/>
<evidence type="ECO:0000256" key="6">
    <source>
        <dbReference type="ARBA" id="ARBA00023242"/>
    </source>
</evidence>
<dbReference type="eggNOG" id="ENOG502S832">
    <property type="taxonomic scope" value="Eukaryota"/>
</dbReference>
<evidence type="ECO:0000256" key="4">
    <source>
        <dbReference type="ARBA" id="ARBA00023172"/>
    </source>
</evidence>
<keyword evidence="6" id="KW-0539">Nucleus</keyword>
<keyword evidence="5" id="KW-0234">DNA repair</keyword>
<gene>
    <name evidence="9" type="ORF">BAUCODRAFT_145212</name>
</gene>
<feature type="compositionally biased region" description="Basic and acidic residues" evidence="8">
    <location>
        <begin position="196"/>
        <end position="206"/>
    </location>
</feature>
<evidence type="ECO:0000256" key="3">
    <source>
        <dbReference type="ARBA" id="ARBA00022763"/>
    </source>
</evidence>
<proteinExistence type="inferred from homology"/>
<sequence>MADYSSPQLPSPSALLSTIPAGSAAKSIVSRRPMAHAQRIEEATGTPRVPLSELLGNFNYKTCTSPSSRRSITGEAMTKRRRIELVETSTVSVVTRKSRKRLDPAVEKPKRKPKAPKRAQTITEVATKAYRLVKPVETAPTSTVSEYFASTKEVHEPAKAVTEVQKAKKPRKPRSKPAITGDEPSKAPAKKPGRTKKAEAMLKEADQLPPLYSPERANRQAQQQQFLFGTSSQLAVEESPTFVKKMHTALLESEGVPAPTQMVSTQALVSPAQKSYLKVPTAPHGTTLSVGQAEREHWCAASRDVKGELLRDESRPKHTGSVQAAKPSTAKPVPKAAPASVIHPSPPKQEWVAIDDIEDESPPTPSPPRRRASASPSPVLPLAFDRPTAPPRLQAASSAKPSSPDVKVGCSVLSHNTSLKPTDAQWQHIKPTLFPQVTAAIKSAPRSTDPEKPSWHQKILLYDPLVLEDFTAWLTDVRKLRIEVQRQPRPKKGRKKKVDVEPAESVLVETMEEPLQHWMVQKWCEEGSICCLSRESSRGGLKARY</sequence>
<keyword evidence="3" id="KW-0227">DNA damage</keyword>
<evidence type="ECO:0000256" key="2">
    <source>
        <dbReference type="ARBA" id="ARBA00006661"/>
    </source>
</evidence>
<comment type="subcellular location">
    <subcellularLocation>
        <location evidence="1">Nucleus</location>
    </subcellularLocation>
</comment>
<accession>M2NK97</accession>
<dbReference type="GO" id="GO:0006310">
    <property type="term" value="P:DNA recombination"/>
    <property type="evidence" value="ECO:0007669"/>
    <property type="project" value="UniProtKB-KW"/>
</dbReference>
<dbReference type="GO" id="GO:0033557">
    <property type="term" value="C:Slx1-Slx4 complex"/>
    <property type="evidence" value="ECO:0007669"/>
    <property type="project" value="InterPro"/>
</dbReference>
<dbReference type="Proteomes" id="UP000011761">
    <property type="component" value="Unassembled WGS sequence"/>
</dbReference>
<dbReference type="GO" id="GO:0006281">
    <property type="term" value="P:DNA repair"/>
    <property type="evidence" value="ECO:0007669"/>
    <property type="project" value="UniProtKB-KW"/>
</dbReference>
<evidence type="ECO:0000256" key="8">
    <source>
        <dbReference type="SAM" id="MobiDB-lite"/>
    </source>
</evidence>
<evidence type="ECO:0000256" key="5">
    <source>
        <dbReference type="ARBA" id="ARBA00023204"/>
    </source>
</evidence>
<protein>
    <recommendedName>
        <fullName evidence="7">Structure-specific endonuclease subunit SLX4</fullName>
    </recommendedName>
</protein>
<evidence type="ECO:0000313" key="9">
    <source>
        <dbReference type="EMBL" id="EMC99859.1"/>
    </source>
</evidence>
<feature type="region of interest" description="Disordered" evidence="8">
    <location>
        <begin position="309"/>
        <end position="406"/>
    </location>
</feature>
<feature type="region of interest" description="Disordered" evidence="8">
    <location>
        <begin position="96"/>
        <end position="118"/>
    </location>
</feature>
<dbReference type="GeneID" id="19108571"/>
<dbReference type="RefSeq" id="XP_007673362.1">
    <property type="nucleotide sequence ID" value="XM_007675172.1"/>
</dbReference>
<keyword evidence="4" id="KW-0233">DNA recombination</keyword>
<dbReference type="OMA" id="WCEEGSI"/>
<dbReference type="AlphaFoldDB" id="M2NK97"/>
<dbReference type="InterPro" id="IPR018574">
    <property type="entry name" value="Structure-sp_endonuc_su_Slx4"/>
</dbReference>